<comment type="caution">
    <text evidence="6">The sequence shown here is derived from an EMBL/GenBank/DDBJ whole genome shotgun (WGS) entry which is preliminary data.</text>
</comment>
<name>A0A0J1I8W7_NIACI</name>
<keyword evidence="7" id="KW-1185">Reference proteome</keyword>
<gene>
    <name evidence="6" type="ORF">ABW02_21525</name>
</gene>
<evidence type="ECO:0000256" key="1">
    <source>
        <dbReference type="ARBA" id="ARBA00023015"/>
    </source>
</evidence>
<keyword evidence="4" id="KW-0472">Membrane</keyword>
<protein>
    <recommendedName>
        <fullName evidence="5">HTH araC/xylS-type domain-containing protein</fullName>
    </recommendedName>
</protein>
<dbReference type="OrthoDB" id="1975037at2"/>
<feature type="transmembrane region" description="Helical" evidence="4">
    <location>
        <begin position="12"/>
        <end position="30"/>
    </location>
</feature>
<keyword evidence="4" id="KW-0812">Transmembrane</keyword>
<evidence type="ECO:0000313" key="7">
    <source>
        <dbReference type="Proteomes" id="UP000036045"/>
    </source>
</evidence>
<evidence type="ECO:0000256" key="4">
    <source>
        <dbReference type="SAM" id="Phobius"/>
    </source>
</evidence>
<keyword evidence="2" id="KW-0238">DNA-binding</keyword>
<dbReference type="PANTHER" id="PTHR43280">
    <property type="entry name" value="ARAC-FAMILY TRANSCRIPTIONAL REGULATOR"/>
    <property type="match status" value="1"/>
</dbReference>
<dbReference type="Proteomes" id="UP000036045">
    <property type="component" value="Unassembled WGS sequence"/>
</dbReference>
<keyword evidence="3" id="KW-0804">Transcription</keyword>
<accession>A0A0J1I8W7</accession>
<evidence type="ECO:0000259" key="5">
    <source>
        <dbReference type="PROSITE" id="PS01124"/>
    </source>
</evidence>
<keyword evidence="4" id="KW-1133">Transmembrane helix</keyword>
<dbReference type="InterPro" id="IPR009057">
    <property type="entry name" value="Homeodomain-like_sf"/>
</dbReference>
<organism evidence="6 7">
    <name type="scientific">Niallia circulans</name>
    <name type="common">Bacillus circulans</name>
    <dbReference type="NCBI Taxonomy" id="1397"/>
    <lineage>
        <taxon>Bacteria</taxon>
        <taxon>Bacillati</taxon>
        <taxon>Bacillota</taxon>
        <taxon>Bacilli</taxon>
        <taxon>Bacillales</taxon>
        <taxon>Bacillaceae</taxon>
        <taxon>Niallia</taxon>
    </lineage>
</organism>
<evidence type="ECO:0000256" key="2">
    <source>
        <dbReference type="ARBA" id="ARBA00023125"/>
    </source>
</evidence>
<dbReference type="AlphaFoldDB" id="A0A0J1I8W7"/>
<dbReference type="SUPFAM" id="SSF46689">
    <property type="entry name" value="Homeodomain-like"/>
    <property type="match status" value="2"/>
</dbReference>
<dbReference type="PATRIC" id="fig|1397.4.peg.3424"/>
<reference evidence="6 7" key="1">
    <citation type="submission" date="2015-05" db="EMBL/GenBank/DDBJ databases">
        <title>Whole genome sequence and identification of bacterial endophytes from Costus igneus.</title>
        <authorList>
            <person name="Lee Y.P."/>
            <person name="Gan H.M."/>
            <person name="Eng W."/>
            <person name="Wheatley M.S."/>
            <person name="Caraballo A."/>
            <person name="Polter S."/>
            <person name="Savka M.A."/>
            <person name="Hudson A.O."/>
        </authorList>
    </citation>
    <scope>NUCLEOTIDE SEQUENCE [LARGE SCALE GENOMIC DNA]</scope>
    <source>
        <strain evidence="6 7">RIT379</strain>
    </source>
</reference>
<evidence type="ECO:0000313" key="6">
    <source>
        <dbReference type="EMBL" id="KLV22372.1"/>
    </source>
</evidence>
<evidence type="ECO:0000256" key="3">
    <source>
        <dbReference type="ARBA" id="ARBA00023163"/>
    </source>
</evidence>
<dbReference type="SMART" id="SM00342">
    <property type="entry name" value="HTH_ARAC"/>
    <property type="match status" value="1"/>
</dbReference>
<sequence length="744" mass="86584">MFRKTIFKKLFLSFSVVIIIYTSIILFVTISQEYSQNRLEINKLNEMFLERESNIIDYRLDVSLNVVKLLSQQDVIAEFLKENQFNYSIYSKLFNELTGNHFSNDQLGFNLAVLKDYGTDVTSSDGYFLFKDYMKFIHMDENFTELEAFMDSNGNNDLQCYDAKDKLVIVNKIYYQQEKQYLYFFIVWEKKDLLTSNLPDTNSILAIVNKSALASTTIKGENVLASFLPVKKTHENQIVYRSVNQYNGYQKRSNAIPTIHYLYITNVHTGIGLPIHTLTSIGVILFVLLLLGFVLTTTLSRKSYSPIEEIIKNIKSGEEKNSSDSYIKNELDYIISKIHTINKTNQNLVQLQQSSLVDLQENFLKNIIYENYDKQNMERRLKLLQLDPFCQGGILVIISMQGISEWESNLSEGNILTLRKKVLALFNEKETNQKFISFPIDYKHFCLFFAEKNQHLILDVLHRMIGRIEQELGVEIVFTLSQSFSSLIELPKIFKTSFQLMEQKYSFIDTKSLCSSHIPLSSGKDYSYSVETESILINFMQKRELKYAKKLINEIVETNFREESMDIYNIYDFRNALINTIKRILNKCNLSFSDFLKDNKALFFHLNSTDIEILKNTFIDIFNELMLLLEEKHSIKLSTVENVLRYIQENYTSDLSLGEVADHFQLSESYVSKLIKDHLKSSFKNYVNQLKVEKSKILLESGKYMVSEVGEMVGCKNVNTFIRIFKQHEGITPGKYVINKMAKT</sequence>
<dbReference type="PANTHER" id="PTHR43280:SF10">
    <property type="entry name" value="REGULATORY PROTEIN POCR"/>
    <property type="match status" value="1"/>
</dbReference>
<dbReference type="Gene3D" id="1.10.10.60">
    <property type="entry name" value="Homeodomain-like"/>
    <property type="match status" value="2"/>
</dbReference>
<feature type="transmembrane region" description="Helical" evidence="4">
    <location>
        <begin position="273"/>
        <end position="295"/>
    </location>
</feature>
<dbReference type="InterPro" id="IPR018060">
    <property type="entry name" value="HTH_AraC"/>
</dbReference>
<dbReference type="EMBL" id="LDPH01000031">
    <property type="protein sequence ID" value="KLV22372.1"/>
    <property type="molecule type" value="Genomic_DNA"/>
</dbReference>
<dbReference type="RefSeq" id="WP_047944327.1">
    <property type="nucleotide sequence ID" value="NZ_LDPH01000031.1"/>
</dbReference>
<dbReference type="Pfam" id="PF12833">
    <property type="entry name" value="HTH_18"/>
    <property type="match status" value="1"/>
</dbReference>
<dbReference type="PROSITE" id="PS01124">
    <property type="entry name" value="HTH_ARAC_FAMILY_2"/>
    <property type="match status" value="1"/>
</dbReference>
<dbReference type="GO" id="GO:0043565">
    <property type="term" value="F:sequence-specific DNA binding"/>
    <property type="evidence" value="ECO:0007669"/>
    <property type="project" value="InterPro"/>
</dbReference>
<dbReference type="GO" id="GO:0003700">
    <property type="term" value="F:DNA-binding transcription factor activity"/>
    <property type="evidence" value="ECO:0007669"/>
    <property type="project" value="InterPro"/>
</dbReference>
<feature type="domain" description="HTH araC/xylS-type" evidence="5">
    <location>
        <begin position="641"/>
        <end position="739"/>
    </location>
</feature>
<proteinExistence type="predicted"/>
<keyword evidence="1" id="KW-0805">Transcription regulation</keyword>